<proteinExistence type="predicted"/>
<dbReference type="EMBL" id="JAXCLW010000003">
    <property type="protein sequence ID" value="MDY0883840.1"/>
    <property type="molecule type" value="Genomic_DNA"/>
</dbReference>
<organism evidence="1 2">
    <name type="scientific">Dongia soli</name>
    <dbReference type="NCBI Taxonomy" id="600628"/>
    <lineage>
        <taxon>Bacteria</taxon>
        <taxon>Pseudomonadati</taxon>
        <taxon>Pseudomonadota</taxon>
        <taxon>Alphaproteobacteria</taxon>
        <taxon>Rhodospirillales</taxon>
        <taxon>Dongiaceae</taxon>
        <taxon>Dongia</taxon>
    </lineage>
</organism>
<name>A0ABU5EBT7_9PROT</name>
<evidence type="ECO:0000313" key="1">
    <source>
        <dbReference type="EMBL" id="MDY0883840.1"/>
    </source>
</evidence>
<gene>
    <name evidence="1" type="ORF">SMD27_13395</name>
</gene>
<dbReference type="RefSeq" id="WP_320509191.1">
    <property type="nucleotide sequence ID" value="NZ_JAXCLW010000003.1"/>
</dbReference>
<comment type="caution">
    <text evidence="1">The sequence shown here is derived from an EMBL/GenBank/DDBJ whole genome shotgun (WGS) entry which is preliminary data.</text>
</comment>
<protein>
    <submittedName>
        <fullName evidence="1">Uncharacterized protein</fullName>
    </submittedName>
</protein>
<dbReference type="Proteomes" id="UP001279642">
    <property type="component" value="Unassembled WGS sequence"/>
</dbReference>
<reference evidence="1 2" key="1">
    <citation type="journal article" date="2016" name="Antonie Van Leeuwenhoek">
        <title>Dongia soli sp. nov., isolated from soil from Dokdo, Korea.</title>
        <authorList>
            <person name="Kim D.U."/>
            <person name="Lee H."/>
            <person name="Kim H."/>
            <person name="Kim S.G."/>
            <person name="Ka J.O."/>
        </authorList>
    </citation>
    <scope>NUCLEOTIDE SEQUENCE [LARGE SCALE GENOMIC DNA]</scope>
    <source>
        <strain evidence="1 2">D78</strain>
    </source>
</reference>
<sequence>MFQRKHISRFKEELQMSLQAKLDAFKADFEAGEPPYSVPRSVIETMHRTTGELIASGAAERALGVGDKAPSFTLKDPGILRAACAGAARNSRHCRGIQGQRRTRFARGFRWC</sequence>
<keyword evidence="2" id="KW-1185">Reference proteome</keyword>
<accession>A0ABU5EBT7</accession>
<evidence type="ECO:0000313" key="2">
    <source>
        <dbReference type="Proteomes" id="UP001279642"/>
    </source>
</evidence>